<reference evidence="1 2" key="1">
    <citation type="submission" date="2016-03" db="EMBL/GenBank/DDBJ databases">
        <title>Deep-sea bacteria in the southern Pacific.</title>
        <authorList>
            <person name="Tang K."/>
        </authorList>
    </citation>
    <scope>NUCLEOTIDE SEQUENCE [LARGE SCALE GENOMIC DNA]</scope>
    <source>
        <strain evidence="1 2">JLT2016</strain>
    </source>
</reference>
<dbReference type="AlphaFoldDB" id="A0A1U7DBR7"/>
<dbReference type="EMBL" id="CP014796">
    <property type="protein sequence ID" value="APX25552.1"/>
    <property type="molecule type" value="Genomic_DNA"/>
</dbReference>
<accession>A0A1U7DBR7</accession>
<keyword evidence="2" id="KW-1185">Reference proteome</keyword>
<evidence type="ECO:0000313" key="2">
    <source>
        <dbReference type="Proteomes" id="UP000186559"/>
    </source>
</evidence>
<evidence type="ECO:0000313" key="1">
    <source>
        <dbReference type="EMBL" id="APX25552.1"/>
    </source>
</evidence>
<protein>
    <submittedName>
        <fullName evidence="1">Uncharacterized protein</fullName>
    </submittedName>
</protein>
<organism evidence="1 2">
    <name type="scientific">Salipiger profundus</name>
    <dbReference type="NCBI Taxonomy" id="1229727"/>
    <lineage>
        <taxon>Bacteria</taxon>
        <taxon>Pseudomonadati</taxon>
        <taxon>Pseudomonadota</taxon>
        <taxon>Alphaproteobacteria</taxon>
        <taxon>Rhodobacterales</taxon>
        <taxon>Roseobacteraceae</taxon>
        <taxon>Salipiger</taxon>
    </lineage>
</organism>
<gene>
    <name evidence="1" type="ORF">Ga0080559_TMP4756</name>
</gene>
<dbReference type="Proteomes" id="UP000186559">
    <property type="component" value="Chromosome"/>
</dbReference>
<name>A0A1U7DBR7_9RHOB</name>
<sequence>MRPCVSWHLRSRCGGFYRNHRGKVNQHGILNANSWVLGDTEGPKGALIPRIP</sequence>
<proteinExistence type="predicted"/>
<dbReference type="KEGG" id="tpro:Ga0080559_TMP4756"/>